<dbReference type="Proteomes" id="UP000565613">
    <property type="component" value="Unassembled WGS sequence"/>
</dbReference>
<evidence type="ECO:0000313" key="3">
    <source>
        <dbReference type="Proteomes" id="UP000565613"/>
    </source>
</evidence>
<dbReference type="Pfam" id="PF13302">
    <property type="entry name" value="Acetyltransf_3"/>
    <property type="match status" value="1"/>
</dbReference>
<organism evidence="2 3">
    <name type="scientific">Parafannyhessea umbonata</name>
    <dbReference type="NCBI Taxonomy" id="604330"/>
    <lineage>
        <taxon>Bacteria</taxon>
        <taxon>Bacillati</taxon>
        <taxon>Actinomycetota</taxon>
        <taxon>Coriobacteriia</taxon>
        <taxon>Coriobacteriales</taxon>
        <taxon>Atopobiaceae</taxon>
        <taxon>Parafannyhessea</taxon>
    </lineage>
</organism>
<gene>
    <name evidence="2" type="ORF">HF885_09435</name>
</gene>
<dbReference type="PANTHER" id="PTHR43415">
    <property type="entry name" value="SPERMIDINE N(1)-ACETYLTRANSFERASE"/>
    <property type="match status" value="1"/>
</dbReference>
<dbReference type="AlphaFoldDB" id="A0A7X9TBZ1"/>
<dbReference type="Gene3D" id="3.40.630.30">
    <property type="match status" value="1"/>
</dbReference>
<feature type="domain" description="N-acetyltransferase" evidence="1">
    <location>
        <begin position="3"/>
        <end position="164"/>
    </location>
</feature>
<reference evidence="2 3" key="1">
    <citation type="submission" date="2020-04" db="EMBL/GenBank/DDBJ databases">
        <authorList>
            <person name="Hitch T.C.A."/>
            <person name="Wylensek D."/>
            <person name="Clavel T."/>
        </authorList>
    </citation>
    <scope>NUCLEOTIDE SEQUENCE [LARGE SCALE GENOMIC DNA]</scope>
    <source>
        <strain evidence="2 3">105184</strain>
    </source>
</reference>
<dbReference type="EMBL" id="JABAGR010000010">
    <property type="protein sequence ID" value="NMF26643.1"/>
    <property type="molecule type" value="Genomic_DNA"/>
</dbReference>
<dbReference type="InterPro" id="IPR016181">
    <property type="entry name" value="Acyl_CoA_acyltransferase"/>
</dbReference>
<dbReference type="PANTHER" id="PTHR43415:SF3">
    <property type="entry name" value="GNAT-FAMILY ACETYLTRANSFERASE"/>
    <property type="match status" value="1"/>
</dbReference>
<dbReference type="InterPro" id="IPR000182">
    <property type="entry name" value="GNAT_dom"/>
</dbReference>
<dbReference type="RefSeq" id="WP_170104678.1">
    <property type="nucleotide sequence ID" value="NZ_JABAGR010000010.1"/>
</dbReference>
<dbReference type="SUPFAM" id="SSF55729">
    <property type="entry name" value="Acyl-CoA N-acyltransferases (Nat)"/>
    <property type="match status" value="1"/>
</dbReference>
<comment type="caution">
    <text evidence="2">The sequence shown here is derived from an EMBL/GenBank/DDBJ whole genome shotgun (WGS) entry which is preliminary data.</text>
</comment>
<accession>A0A7X9TBZ1</accession>
<evidence type="ECO:0000313" key="2">
    <source>
        <dbReference type="EMBL" id="NMF26643.1"/>
    </source>
</evidence>
<evidence type="ECO:0000259" key="1">
    <source>
        <dbReference type="PROSITE" id="PS51186"/>
    </source>
</evidence>
<dbReference type="PROSITE" id="PS51186">
    <property type="entry name" value="GNAT"/>
    <property type="match status" value="1"/>
</dbReference>
<name>A0A7X9TBZ1_9ACTN</name>
<keyword evidence="2" id="KW-0808">Transferase</keyword>
<dbReference type="GO" id="GO:0016747">
    <property type="term" value="F:acyltransferase activity, transferring groups other than amino-acyl groups"/>
    <property type="evidence" value="ECO:0007669"/>
    <property type="project" value="InterPro"/>
</dbReference>
<sequence length="173" mass="19797">MGYRLRELERKDIPAINGWRADRELISCLGAPYRFINQEVDEAWFDAYMRSRKTCVRCAIVEGDDDILGLVTLAGIDYLRQSATLHIMIGSTENRGRGMGTFAVLFMLRHAFYDLNLRRVELSVLATNEAAIGLYEKCGFVREGARRQACYKDGEFVDMYEYGIIRGEESELS</sequence>
<proteinExistence type="predicted"/>
<protein>
    <submittedName>
        <fullName evidence="2">GNAT family N-acetyltransferase</fullName>
    </submittedName>
</protein>